<evidence type="ECO:0000256" key="7">
    <source>
        <dbReference type="ARBA" id="ARBA00023014"/>
    </source>
</evidence>
<evidence type="ECO:0000256" key="5">
    <source>
        <dbReference type="ARBA" id="ARBA00022723"/>
    </source>
</evidence>
<dbReference type="SFLD" id="SFLDS00032">
    <property type="entry name" value="Radical_SAM_3-amino-3-carboxyp"/>
    <property type="match status" value="1"/>
</dbReference>
<evidence type="ECO:0000256" key="8">
    <source>
        <dbReference type="ARBA" id="ARBA00032573"/>
    </source>
</evidence>
<evidence type="ECO:0000256" key="2">
    <source>
        <dbReference type="ARBA" id="ARBA00005156"/>
    </source>
</evidence>
<dbReference type="AlphaFoldDB" id="A0A409VE05"/>
<keyword evidence="14" id="KW-1185">Reference proteome</keyword>
<dbReference type="InParanoid" id="A0A409VE05"/>
<dbReference type="GO" id="GO:0051536">
    <property type="term" value="F:iron-sulfur cluster binding"/>
    <property type="evidence" value="ECO:0007669"/>
    <property type="project" value="UniProtKB-KW"/>
</dbReference>
<comment type="function">
    <text evidence="11">Required for the first step of diphthamide biosynthesis, a post-translational modification of histidine which occurs in elongation factor 2. DPH1 and DPH2 transfer a 3-amino-3-carboxypropyl (ACP) group from S-adenosyl-L-methionine (SAM) to a histidine residue, the reaction is assisted by a reduction system comprising DPH3 and a NADH-dependent reductase, predominantly CBR1. Facilitates the reduction of the catalytic iron-sulfur cluster found in the DPH1 subunit.</text>
</comment>
<dbReference type="OrthoDB" id="449241at2759"/>
<proteinExistence type="inferred from homology"/>
<dbReference type="SFLD" id="SFLDG01121">
    <property type="entry name" value="Diphthamide_biosynthesis"/>
    <property type="match status" value="1"/>
</dbReference>
<gene>
    <name evidence="13" type="ORF">CVT24_004424</name>
</gene>
<evidence type="ECO:0000256" key="9">
    <source>
        <dbReference type="ARBA" id="ARBA00032791"/>
    </source>
</evidence>
<comment type="caution">
    <text evidence="13">The sequence shown here is derived from an EMBL/GenBank/DDBJ whole genome shotgun (WGS) entry which is preliminary data.</text>
</comment>
<keyword evidence="7" id="KW-0411">Iron-sulfur</keyword>
<evidence type="ECO:0000256" key="3">
    <source>
        <dbReference type="ARBA" id="ARBA00006179"/>
    </source>
</evidence>
<evidence type="ECO:0000256" key="12">
    <source>
        <dbReference type="ARBA" id="ARBA00080784"/>
    </source>
</evidence>
<evidence type="ECO:0000313" key="13">
    <source>
        <dbReference type="EMBL" id="PPQ63650.1"/>
    </source>
</evidence>
<dbReference type="UniPathway" id="UPA00559"/>
<dbReference type="FunFam" id="3.40.50.11860:FF:000001">
    <property type="entry name" value="2-(3-amino-3-carboxypropyl)histidine synthase subunit 2"/>
    <property type="match status" value="1"/>
</dbReference>
<comment type="cofactor">
    <cofactor evidence="1">
        <name>[4Fe-4S] cluster</name>
        <dbReference type="ChEBI" id="CHEBI:49883"/>
    </cofactor>
</comment>
<dbReference type="STRING" id="181874.A0A409VE05"/>
<comment type="pathway">
    <text evidence="2">Protein modification; peptidyl-diphthamide biosynthesis.</text>
</comment>
<evidence type="ECO:0000256" key="11">
    <source>
        <dbReference type="ARBA" id="ARBA00054092"/>
    </source>
</evidence>
<protein>
    <recommendedName>
        <fullName evidence="4">2-(3-amino-3-carboxypropyl)histidine synthase subunit 2</fullName>
    </recommendedName>
    <alternativeName>
        <fullName evidence="8">Diphthamide biosynthesis protein 2</fullName>
    </alternativeName>
    <alternativeName>
        <fullName evidence="9">Diphtheria toxin resistance protein 2</fullName>
    </alternativeName>
    <alternativeName>
        <fullName evidence="12">S-adenosyl-L-methionine:L-histidine 3-amino-3-carboxypropyltransferase 2</fullName>
    </alternativeName>
</protein>
<comment type="subunit">
    <text evidence="10">Component of the 2-(3-amino-3-carboxypropyl)histidine synthase complex composed of DPH1, DPH2, DPH3 and a NADH-dependent reductase, predominantly CBR1.</text>
</comment>
<dbReference type="PANTHER" id="PTHR10762:SF2">
    <property type="entry name" value="2-(3-AMINO-3-CARBOXYPROPYL)HISTIDINE SYNTHASE SUBUNIT 2"/>
    <property type="match status" value="1"/>
</dbReference>
<evidence type="ECO:0000256" key="10">
    <source>
        <dbReference type="ARBA" id="ARBA00034128"/>
    </source>
</evidence>
<dbReference type="FunFam" id="3.40.50.11840:FF:000002">
    <property type="entry name" value="2-(3-amino-3-carboxypropyl)histidine synthase subunit 2"/>
    <property type="match status" value="1"/>
</dbReference>
<evidence type="ECO:0000313" key="14">
    <source>
        <dbReference type="Proteomes" id="UP000284842"/>
    </source>
</evidence>
<comment type="similarity">
    <text evidence="3">Belongs to the DPH1/DPH2 family. DPH2 subfamily.</text>
</comment>
<dbReference type="InterPro" id="IPR016435">
    <property type="entry name" value="DPH1/DPH2"/>
</dbReference>
<dbReference type="Gene3D" id="3.40.50.11860">
    <property type="entry name" value="Diphthamide synthesis DPH1/DPH2 domain 3"/>
    <property type="match status" value="1"/>
</dbReference>
<organism evidence="13 14">
    <name type="scientific">Panaeolus cyanescens</name>
    <dbReference type="NCBI Taxonomy" id="181874"/>
    <lineage>
        <taxon>Eukaryota</taxon>
        <taxon>Fungi</taxon>
        <taxon>Dikarya</taxon>
        <taxon>Basidiomycota</taxon>
        <taxon>Agaricomycotina</taxon>
        <taxon>Agaricomycetes</taxon>
        <taxon>Agaricomycetidae</taxon>
        <taxon>Agaricales</taxon>
        <taxon>Agaricineae</taxon>
        <taxon>Galeropsidaceae</taxon>
        <taxon>Panaeolus</taxon>
    </lineage>
</organism>
<accession>A0A409VE05</accession>
<dbReference type="InterPro" id="IPR042263">
    <property type="entry name" value="DPH1/DPH2_1"/>
</dbReference>
<evidence type="ECO:0000256" key="6">
    <source>
        <dbReference type="ARBA" id="ARBA00023004"/>
    </source>
</evidence>
<sequence length="536" mass="58761">METNTFAASGADVIARTIDIDVDTTAEQLSPEEFQDFYDIDETADKIVREDYKRIALQFPDELLHDSVPIFRALKSRVGNARDLYVLADTSYGSCCVDEVAAQHVNADAIVHYGHACLSLQSRTPVIYVFGKKALDVELCAASFATAYDSHMTQSGNESQSDVILLRHDVSYSHVAERLVRSLEECFRPRNATIIYHSLQNKLEPNPQANGETSKPTTIFYVGPDSLSLTNLITTNFGCKVTRVCCMCKAVANTTQVFTYDPTSYQASAVLASSAEGTLPPLLKRRYAQVLKARDASTIGILIGALPSSPLPSTDGSASTNVKAPTKNPFLPLLTHLRRLIAKSGRKSYTIAVGKPNPAKLANFLEVECWVLVACSENSLLLAGGASSKPGGYHSSTSSWAQGTGKDYLQPIVTPFELEIALKDEVEWTGKYLLDFERVLKESSERTEEEAETQGESVEEVDDDIPKFSLVTGTYRPIKRYGVKSQDEKNDEARNTEAAHDSALVLRNQEGTLSKLGTSAAGVFYVVFFRRMAADD</sequence>
<dbReference type="Proteomes" id="UP000284842">
    <property type="component" value="Unassembled WGS sequence"/>
</dbReference>
<dbReference type="EMBL" id="NHTK01006115">
    <property type="protein sequence ID" value="PPQ63650.1"/>
    <property type="molecule type" value="Genomic_DNA"/>
</dbReference>
<name>A0A409VE05_9AGAR</name>
<keyword evidence="6" id="KW-0408">Iron</keyword>
<dbReference type="GO" id="GO:0090560">
    <property type="term" value="F:2-(3-amino-3-carboxypropyl)histidine synthase activity"/>
    <property type="evidence" value="ECO:0007669"/>
    <property type="project" value="InterPro"/>
</dbReference>
<evidence type="ECO:0000256" key="4">
    <source>
        <dbReference type="ARBA" id="ARBA00021914"/>
    </source>
</evidence>
<dbReference type="FunCoup" id="A0A409VE05">
    <property type="interactions" value="658"/>
</dbReference>
<dbReference type="Pfam" id="PF01866">
    <property type="entry name" value="Diphthamide_syn"/>
    <property type="match status" value="2"/>
</dbReference>
<reference evidence="13 14" key="1">
    <citation type="journal article" date="2018" name="Evol. Lett.">
        <title>Horizontal gene cluster transfer increased hallucinogenic mushroom diversity.</title>
        <authorList>
            <person name="Reynolds H.T."/>
            <person name="Vijayakumar V."/>
            <person name="Gluck-Thaler E."/>
            <person name="Korotkin H.B."/>
            <person name="Matheny P.B."/>
            <person name="Slot J.C."/>
        </authorList>
    </citation>
    <scope>NUCLEOTIDE SEQUENCE [LARGE SCALE GENOMIC DNA]</scope>
    <source>
        <strain evidence="13 14">2629</strain>
    </source>
</reference>
<evidence type="ECO:0000256" key="1">
    <source>
        <dbReference type="ARBA" id="ARBA00001966"/>
    </source>
</evidence>
<dbReference type="InterPro" id="IPR042265">
    <property type="entry name" value="DPH1/DPH2_3"/>
</dbReference>
<dbReference type="PANTHER" id="PTHR10762">
    <property type="entry name" value="DIPHTHAMIDE BIOSYNTHESIS PROTEIN"/>
    <property type="match status" value="1"/>
</dbReference>
<dbReference type="NCBIfam" id="TIGR00322">
    <property type="entry name" value="diphth2_R"/>
    <property type="match status" value="2"/>
</dbReference>
<dbReference type="GO" id="GO:0046872">
    <property type="term" value="F:metal ion binding"/>
    <property type="evidence" value="ECO:0007669"/>
    <property type="project" value="UniProtKB-KW"/>
</dbReference>
<keyword evidence="5" id="KW-0479">Metal-binding</keyword>
<dbReference type="Gene3D" id="3.40.50.11840">
    <property type="entry name" value="Diphthamide synthesis DPH1/DPH2 domain 1"/>
    <property type="match status" value="1"/>
</dbReference>
<dbReference type="GO" id="GO:0017183">
    <property type="term" value="P:protein histidyl modification to diphthamide"/>
    <property type="evidence" value="ECO:0007669"/>
    <property type="project" value="UniProtKB-UniPathway"/>
</dbReference>